<dbReference type="PANTHER" id="PTHR46558:SF15">
    <property type="entry name" value="HELIX-TURN-HELIX DOMAIN PROTEIN"/>
    <property type="match status" value="1"/>
</dbReference>
<keyword evidence="2" id="KW-0472">Membrane</keyword>
<feature type="transmembrane region" description="Helical" evidence="2">
    <location>
        <begin position="85"/>
        <end position="105"/>
    </location>
</feature>
<dbReference type="InterPro" id="IPR010982">
    <property type="entry name" value="Lambda_DNA-bd_dom_sf"/>
</dbReference>
<name>A0A2V2FSL5_9FIRM</name>
<dbReference type="OrthoDB" id="9801008at2"/>
<evidence type="ECO:0000259" key="3">
    <source>
        <dbReference type="PROSITE" id="PS50943"/>
    </source>
</evidence>
<dbReference type="AlphaFoldDB" id="A0A2V2FSL5"/>
<dbReference type="EMBL" id="JALDAW010000011">
    <property type="protein sequence ID" value="MDY5167652.1"/>
    <property type="molecule type" value="Genomic_DNA"/>
</dbReference>
<proteinExistence type="predicted"/>
<dbReference type="Pfam" id="PF01381">
    <property type="entry name" value="HTH_3"/>
    <property type="match status" value="1"/>
</dbReference>
<dbReference type="RefSeq" id="WP_022937523.1">
    <property type="nucleotide sequence ID" value="NZ_BAABZA010000001.1"/>
</dbReference>
<dbReference type="Proteomes" id="UP001276902">
    <property type="component" value="Unassembled WGS sequence"/>
</dbReference>
<dbReference type="SUPFAM" id="SSF47413">
    <property type="entry name" value="lambda repressor-like DNA-binding domains"/>
    <property type="match status" value="1"/>
</dbReference>
<evidence type="ECO:0000256" key="2">
    <source>
        <dbReference type="SAM" id="Phobius"/>
    </source>
</evidence>
<organism evidence="5 6">
    <name type="scientific">Dielma fastidiosa</name>
    <dbReference type="NCBI Taxonomy" id="1034346"/>
    <lineage>
        <taxon>Bacteria</taxon>
        <taxon>Bacillati</taxon>
        <taxon>Bacillota</taxon>
        <taxon>Erysipelotrichia</taxon>
        <taxon>Erysipelotrichales</taxon>
        <taxon>Erysipelotrichaceae</taxon>
        <taxon>Dielma</taxon>
    </lineage>
</organism>
<comment type="caution">
    <text evidence="5">The sequence shown here is derived from an EMBL/GenBank/DDBJ whole genome shotgun (WGS) entry which is preliminary data.</text>
</comment>
<reference evidence="4" key="2">
    <citation type="submission" date="2022-03" db="EMBL/GenBank/DDBJ databases">
        <title>First case of bacteraemia caused by Dielma fastidiosa in a patient hospitalised with diverticulitis.</title>
        <authorList>
            <person name="Forman-Ankjaer B."/>
            <person name="Hvid-Jensen F."/>
            <person name="Kobel C.M."/>
            <person name="Greve T."/>
        </authorList>
    </citation>
    <scope>NUCLEOTIDE SEQUENCE</scope>
    <source>
        <strain evidence="4">AUH_DF_2021</strain>
    </source>
</reference>
<keyword evidence="2" id="KW-0812">Transmembrane</keyword>
<dbReference type="GO" id="GO:0003677">
    <property type="term" value="F:DNA binding"/>
    <property type="evidence" value="ECO:0007669"/>
    <property type="project" value="UniProtKB-KW"/>
</dbReference>
<dbReference type="SMART" id="SM00530">
    <property type="entry name" value="HTH_XRE"/>
    <property type="match status" value="1"/>
</dbReference>
<evidence type="ECO:0000256" key="1">
    <source>
        <dbReference type="ARBA" id="ARBA00023125"/>
    </source>
</evidence>
<dbReference type="Proteomes" id="UP000247612">
    <property type="component" value="Unassembled WGS sequence"/>
</dbReference>
<keyword evidence="6" id="KW-1185">Reference proteome</keyword>
<accession>A0A2V2FSL5</accession>
<dbReference type="STRING" id="1034346.GCA_000313565_01208"/>
<evidence type="ECO:0000313" key="6">
    <source>
        <dbReference type="Proteomes" id="UP000247612"/>
    </source>
</evidence>
<dbReference type="InterPro" id="IPR001387">
    <property type="entry name" value="Cro/C1-type_HTH"/>
</dbReference>
<keyword evidence="2" id="KW-1133">Transmembrane helix</keyword>
<evidence type="ECO:0000313" key="5">
    <source>
        <dbReference type="EMBL" id="PXX79035.1"/>
    </source>
</evidence>
<dbReference type="PANTHER" id="PTHR46558">
    <property type="entry name" value="TRACRIPTIONAL REGULATORY PROTEIN-RELATED-RELATED"/>
    <property type="match status" value="1"/>
</dbReference>
<dbReference type="CDD" id="cd00093">
    <property type="entry name" value="HTH_XRE"/>
    <property type="match status" value="1"/>
</dbReference>
<sequence>MEIGSKLKEARVQCTMTQEQVAEELQVSRQTISNWENEKSYPDILSVIKLSDLYKVSLDELLKGDIKMIRHLAESTNVVTSNKKLLTMIALNGLLLILFLLFNGIIAQNKYLIMICASTAIISTTFLFYQIIKKF</sequence>
<dbReference type="PROSITE" id="PS50943">
    <property type="entry name" value="HTH_CROC1"/>
    <property type="match status" value="1"/>
</dbReference>
<feature type="domain" description="HTH cro/C1-type" evidence="3">
    <location>
        <begin position="7"/>
        <end position="61"/>
    </location>
</feature>
<dbReference type="Gene3D" id="1.10.260.40">
    <property type="entry name" value="lambda repressor-like DNA-binding domains"/>
    <property type="match status" value="1"/>
</dbReference>
<protein>
    <submittedName>
        <fullName evidence="5">DNA-binding XRE family transcriptional regulator</fullName>
    </submittedName>
    <submittedName>
        <fullName evidence="4">Helix-turn-helix domain-containing protein</fullName>
    </submittedName>
</protein>
<gene>
    <name evidence="5" type="ORF">DES51_106154</name>
    <name evidence="4" type="ORF">MQE39_05880</name>
</gene>
<dbReference type="EMBL" id="QJKH01000006">
    <property type="protein sequence ID" value="PXX79035.1"/>
    <property type="molecule type" value="Genomic_DNA"/>
</dbReference>
<evidence type="ECO:0000313" key="4">
    <source>
        <dbReference type="EMBL" id="MDY5167652.1"/>
    </source>
</evidence>
<keyword evidence="1 5" id="KW-0238">DNA-binding</keyword>
<reference evidence="5 6" key="1">
    <citation type="submission" date="2018-05" db="EMBL/GenBank/DDBJ databases">
        <title>Genomic Encyclopedia of Type Strains, Phase IV (KMG-IV): sequencing the most valuable type-strain genomes for metagenomic binning, comparative biology and taxonomic classification.</title>
        <authorList>
            <person name="Goeker M."/>
        </authorList>
    </citation>
    <scope>NUCLEOTIDE SEQUENCE [LARGE SCALE GENOMIC DNA]</scope>
    <source>
        <strain evidence="5 6">JC118</strain>
    </source>
</reference>
<feature type="transmembrane region" description="Helical" evidence="2">
    <location>
        <begin position="111"/>
        <end position="132"/>
    </location>
</feature>